<name>A0A6J6QQR5_9ZZZZ</name>
<protein>
    <submittedName>
        <fullName evidence="1">Unannotated protein</fullName>
    </submittedName>
</protein>
<proteinExistence type="predicted"/>
<sequence>MPRKIPSEPRVITKLFNPNLPIRKPLIPPTIIVTKAIVRITATKRGICVISPESTMPVNAKTLPTLKSIPAVKMVNVIPIPKMIGTADERTILLKLEPEKKVGCKIAIAMSNIISRTRMPNQAGSELIVGSLNGFFILKLLSQPIQHQTL</sequence>
<accession>A0A6J6QQR5</accession>
<gene>
    <name evidence="1" type="ORF">UFOPK2655_00800</name>
</gene>
<evidence type="ECO:0000313" key="1">
    <source>
        <dbReference type="EMBL" id="CAB4711953.1"/>
    </source>
</evidence>
<dbReference type="EMBL" id="CAEZYE010000037">
    <property type="protein sequence ID" value="CAB4711953.1"/>
    <property type="molecule type" value="Genomic_DNA"/>
</dbReference>
<organism evidence="1">
    <name type="scientific">freshwater metagenome</name>
    <dbReference type="NCBI Taxonomy" id="449393"/>
    <lineage>
        <taxon>unclassified sequences</taxon>
        <taxon>metagenomes</taxon>
        <taxon>ecological metagenomes</taxon>
    </lineage>
</organism>
<reference evidence="1" key="1">
    <citation type="submission" date="2020-05" db="EMBL/GenBank/DDBJ databases">
        <authorList>
            <person name="Chiriac C."/>
            <person name="Salcher M."/>
            <person name="Ghai R."/>
            <person name="Kavagutti S V."/>
        </authorList>
    </citation>
    <scope>NUCLEOTIDE SEQUENCE</scope>
</reference>
<dbReference type="AlphaFoldDB" id="A0A6J6QQR5"/>